<evidence type="ECO:0000256" key="4">
    <source>
        <dbReference type="ARBA" id="ARBA00022989"/>
    </source>
</evidence>
<evidence type="ECO:0000313" key="8">
    <source>
        <dbReference type="Proteomes" id="UP001603857"/>
    </source>
</evidence>
<evidence type="ECO:0000256" key="1">
    <source>
        <dbReference type="ARBA" id="ARBA00004141"/>
    </source>
</evidence>
<dbReference type="InterPro" id="IPR039204">
    <property type="entry name" value="MRS2-like"/>
</dbReference>
<reference evidence="7 8" key="1">
    <citation type="submission" date="2024-08" db="EMBL/GenBank/DDBJ databases">
        <title>Insights into the chromosomal genome structure of Flemingia macrophylla.</title>
        <authorList>
            <person name="Ding Y."/>
            <person name="Zhao Y."/>
            <person name="Bi W."/>
            <person name="Wu M."/>
            <person name="Zhao G."/>
            <person name="Gong Y."/>
            <person name="Li W."/>
            <person name="Zhang P."/>
        </authorList>
    </citation>
    <scope>NUCLEOTIDE SEQUENCE [LARGE SCALE GENOMIC DNA]</scope>
    <source>
        <strain evidence="7">DYQJB</strain>
        <tissue evidence="7">Leaf</tissue>
    </source>
</reference>
<dbReference type="PANTHER" id="PTHR13890:SF39">
    <property type="entry name" value="MAGNESIUM TRANSPORTER MRS2-5"/>
    <property type="match status" value="1"/>
</dbReference>
<dbReference type="PANTHER" id="PTHR13890">
    <property type="entry name" value="RNA SPLICING PROTEIN MRS2, MITOCHONDRIAL"/>
    <property type="match status" value="1"/>
</dbReference>
<evidence type="ECO:0000313" key="7">
    <source>
        <dbReference type="EMBL" id="KAL2349155.1"/>
    </source>
</evidence>
<comment type="function">
    <text evidence="6">Magnesium transporter that may mediate the influx of magnesium.</text>
</comment>
<name>A0ABD1NLZ3_9FABA</name>
<sequence>MLMETTSAKRIVYQYCKSEKYDAMAMDEAQSQYYSSSLPESSLSHDSGGRSYLNGQMNRGTGISGLKKRGHGSRSWIKIGQDGNSQTVTLDKATIMRHCSLPSRDLRLLDPMFIYPSTILGREKAIVVNLEQIRCVITADEVILMNSLDGSVGQYRLELCNRLQSEKTDDLPFEFRALELALELTCTSLDAQVKELEMEIYPVLDELASSISTLNLERVRRFKGHLLALTQRVQKVRDEIEHLMDDDGDMAEMCLTEKRRRSDTYTLSDCFQTHASGRVISKSAPASPERSISGVQMLQRAFSSIANSSKHGSSMGSSDNGERIEPLEMLLEAYFVVIDNTLNTLLSANAKHIFSFLLVMQLKEYIDDTEDFINIKLGNIQNQLIQFELLLTAATLVAAVFAAVTGVFGMNFETTAFDFPSGFKLVLVITGIACAALYLALLFYFKYKKVLEA</sequence>
<keyword evidence="6" id="KW-0460">Magnesium</keyword>
<keyword evidence="8" id="KW-1185">Reference proteome</keyword>
<dbReference type="AlphaFoldDB" id="A0ABD1NLZ3"/>
<keyword evidence="5 6" id="KW-0472">Membrane</keyword>
<comment type="subcellular location">
    <subcellularLocation>
        <location evidence="1 6">Membrane</location>
        <topology evidence="1 6">Multi-pass membrane protein</topology>
    </subcellularLocation>
</comment>
<accession>A0ABD1NLZ3</accession>
<dbReference type="GO" id="GO:0015095">
    <property type="term" value="F:magnesium ion transmembrane transporter activity"/>
    <property type="evidence" value="ECO:0007669"/>
    <property type="project" value="UniProtKB-ARBA"/>
</dbReference>
<keyword evidence="3 6" id="KW-0812">Transmembrane</keyword>
<dbReference type="Proteomes" id="UP001603857">
    <property type="component" value="Unassembled WGS sequence"/>
</dbReference>
<proteinExistence type="inferred from homology"/>
<dbReference type="Gene3D" id="2.40.128.330">
    <property type="match status" value="1"/>
</dbReference>
<keyword evidence="6" id="KW-0813">Transport</keyword>
<organism evidence="7 8">
    <name type="scientific">Flemingia macrophylla</name>
    <dbReference type="NCBI Taxonomy" id="520843"/>
    <lineage>
        <taxon>Eukaryota</taxon>
        <taxon>Viridiplantae</taxon>
        <taxon>Streptophyta</taxon>
        <taxon>Embryophyta</taxon>
        <taxon>Tracheophyta</taxon>
        <taxon>Spermatophyta</taxon>
        <taxon>Magnoliopsida</taxon>
        <taxon>eudicotyledons</taxon>
        <taxon>Gunneridae</taxon>
        <taxon>Pentapetalae</taxon>
        <taxon>rosids</taxon>
        <taxon>fabids</taxon>
        <taxon>Fabales</taxon>
        <taxon>Fabaceae</taxon>
        <taxon>Papilionoideae</taxon>
        <taxon>50 kb inversion clade</taxon>
        <taxon>NPAAA clade</taxon>
        <taxon>indigoferoid/millettioid clade</taxon>
        <taxon>Phaseoleae</taxon>
        <taxon>Flemingia</taxon>
    </lineage>
</organism>
<keyword evidence="6" id="KW-0406">Ion transport</keyword>
<dbReference type="InterPro" id="IPR045863">
    <property type="entry name" value="CorA_TM1_TM2"/>
</dbReference>
<dbReference type="CDD" id="cd12823">
    <property type="entry name" value="Mrs2_Mfm1p-like"/>
    <property type="match status" value="1"/>
</dbReference>
<dbReference type="Pfam" id="PF22099">
    <property type="entry name" value="MRS2-like"/>
    <property type="match status" value="1"/>
</dbReference>
<dbReference type="GO" id="GO:0016020">
    <property type="term" value="C:membrane"/>
    <property type="evidence" value="ECO:0007669"/>
    <property type="project" value="UniProtKB-SubCell"/>
</dbReference>
<comment type="caution">
    <text evidence="7">The sequence shown here is derived from an EMBL/GenBank/DDBJ whole genome shotgun (WGS) entry which is preliminary data.</text>
</comment>
<dbReference type="SUPFAM" id="SSF144083">
    <property type="entry name" value="Magnesium transport protein CorA, transmembrane region"/>
    <property type="match status" value="1"/>
</dbReference>
<dbReference type="FunFam" id="2.40.128.330:FF:000001">
    <property type="entry name" value="Magnesium transporter MRS2-1"/>
    <property type="match status" value="1"/>
</dbReference>
<comment type="similarity">
    <text evidence="2 6">Belongs to the CorA metal ion transporter (MIT) (TC 1.A.35.5) family.</text>
</comment>
<protein>
    <recommendedName>
        <fullName evidence="6">Magnesium transporter</fullName>
    </recommendedName>
</protein>
<feature type="transmembrane region" description="Helical" evidence="6">
    <location>
        <begin position="422"/>
        <end position="445"/>
    </location>
</feature>
<gene>
    <name evidence="7" type="ORF">Fmac_003155</name>
</gene>
<keyword evidence="4 6" id="KW-1133">Transmembrane helix</keyword>
<dbReference type="EMBL" id="JBGMDY010000001">
    <property type="protein sequence ID" value="KAL2349155.1"/>
    <property type="molecule type" value="Genomic_DNA"/>
</dbReference>
<evidence type="ECO:0000256" key="6">
    <source>
        <dbReference type="RuleBase" id="RU366041"/>
    </source>
</evidence>
<feature type="transmembrane region" description="Helical" evidence="6">
    <location>
        <begin position="389"/>
        <end position="410"/>
    </location>
</feature>
<evidence type="ECO:0000256" key="3">
    <source>
        <dbReference type="ARBA" id="ARBA00022692"/>
    </source>
</evidence>
<evidence type="ECO:0000256" key="5">
    <source>
        <dbReference type="ARBA" id="ARBA00023136"/>
    </source>
</evidence>
<dbReference type="Gene3D" id="1.20.58.340">
    <property type="entry name" value="Magnesium transport protein CorA, transmembrane region"/>
    <property type="match status" value="2"/>
</dbReference>
<evidence type="ECO:0000256" key="2">
    <source>
        <dbReference type="ARBA" id="ARBA00007535"/>
    </source>
</evidence>